<dbReference type="CDD" id="cd00466">
    <property type="entry name" value="DHQase_II"/>
    <property type="match status" value="1"/>
</dbReference>
<organism evidence="5">
    <name type="scientific">freshwater metagenome</name>
    <dbReference type="NCBI Taxonomy" id="449393"/>
    <lineage>
        <taxon>unclassified sequences</taxon>
        <taxon>metagenomes</taxon>
        <taxon>ecological metagenomes</taxon>
    </lineage>
</organism>
<dbReference type="NCBIfam" id="NF003806">
    <property type="entry name" value="PRK05395.1-3"/>
    <property type="match status" value="1"/>
</dbReference>
<keyword evidence="2" id="KW-0456">Lyase</keyword>
<evidence type="ECO:0000313" key="3">
    <source>
        <dbReference type="EMBL" id="CAB4601186.1"/>
    </source>
</evidence>
<evidence type="ECO:0000256" key="1">
    <source>
        <dbReference type="ARBA" id="ARBA00012060"/>
    </source>
</evidence>
<dbReference type="HAMAP" id="MF_00169">
    <property type="entry name" value="AroQ"/>
    <property type="match status" value="1"/>
</dbReference>
<reference evidence="5" key="1">
    <citation type="submission" date="2020-05" db="EMBL/GenBank/DDBJ databases">
        <authorList>
            <person name="Chiriac C."/>
            <person name="Salcher M."/>
            <person name="Ghai R."/>
            <person name="Kavagutti S V."/>
        </authorList>
    </citation>
    <scope>NUCLEOTIDE SEQUENCE</scope>
</reference>
<evidence type="ECO:0000256" key="2">
    <source>
        <dbReference type="ARBA" id="ARBA00023239"/>
    </source>
</evidence>
<evidence type="ECO:0000313" key="4">
    <source>
        <dbReference type="EMBL" id="CAB4674559.1"/>
    </source>
</evidence>
<dbReference type="EMBL" id="CAEZUN010000068">
    <property type="protein sequence ID" value="CAB4601186.1"/>
    <property type="molecule type" value="Genomic_DNA"/>
</dbReference>
<dbReference type="AlphaFoldDB" id="A0A6J6UAR5"/>
<dbReference type="NCBIfam" id="NF003805">
    <property type="entry name" value="PRK05395.1-2"/>
    <property type="match status" value="1"/>
</dbReference>
<dbReference type="InterPro" id="IPR018509">
    <property type="entry name" value="DHquinase_II_CS"/>
</dbReference>
<dbReference type="PANTHER" id="PTHR21272">
    <property type="entry name" value="CATABOLIC 3-DEHYDROQUINASE"/>
    <property type="match status" value="1"/>
</dbReference>
<dbReference type="PROSITE" id="PS01029">
    <property type="entry name" value="DEHYDROQUINASE_II"/>
    <property type="match status" value="1"/>
</dbReference>
<dbReference type="EC" id="4.2.1.10" evidence="1"/>
<dbReference type="GO" id="GO:0019631">
    <property type="term" value="P:quinate catabolic process"/>
    <property type="evidence" value="ECO:0007669"/>
    <property type="project" value="TreeGrafter"/>
</dbReference>
<dbReference type="SUPFAM" id="SSF52304">
    <property type="entry name" value="Type II 3-dehydroquinate dehydratase"/>
    <property type="match status" value="1"/>
</dbReference>
<gene>
    <name evidence="3" type="ORF">UFOPK1826_00675</name>
    <name evidence="4" type="ORF">UFOPK2292_00992</name>
    <name evidence="5" type="ORF">UFOPK2855_00432</name>
</gene>
<accession>A0A6J6UAR5</accession>
<dbReference type="InterPro" id="IPR001874">
    <property type="entry name" value="DHquinase_II"/>
</dbReference>
<dbReference type="PIRSF" id="PIRSF001399">
    <property type="entry name" value="DHquinase_II"/>
    <property type="match status" value="1"/>
</dbReference>
<sequence>MAKTSLPIVLILSGPNLNLLGQRQPEIYGTATLDDHMNRAKQTATKIGFEVETLQAQSAGELVTAIHNARSRCAAIIINPGALTHFAWSLSDALATFNGPIIEVHLSNPATRESWRHESVIAPVASGSIAGFGAHGYTLAINAVATLLADKK</sequence>
<dbReference type="EMBL" id="CAEZWU010000152">
    <property type="protein sequence ID" value="CAB4674559.1"/>
    <property type="molecule type" value="Genomic_DNA"/>
</dbReference>
<evidence type="ECO:0000313" key="5">
    <source>
        <dbReference type="EMBL" id="CAB4756706.1"/>
    </source>
</evidence>
<protein>
    <recommendedName>
        <fullName evidence="1">3-dehydroquinate dehydratase</fullName>
        <ecNumber evidence="1">4.2.1.10</ecNumber>
    </recommendedName>
</protein>
<dbReference type="PANTHER" id="PTHR21272:SF3">
    <property type="entry name" value="CATABOLIC 3-DEHYDROQUINASE"/>
    <property type="match status" value="1"/>
</dbReference>
<dbReference type="EMBL" id="CAEZZK010000063">
    <property type="protein sequence ID" value="CAB4756706.1"/>
    <property type="molecule type" value="Genomic_DNA"/>
</dbReference>
<proteinExistence type="inferred from homology"/>
<dbReference type="InterPro" id="IPR036441">
    <property type="entry name" value="DHquinase_II_sf"/>
</dbReference>
<dbReference type="NCBIfam" id="NF003807">
    <property type="entry name" value="PRK05395.1-4"/>
    <property type="match status" value="1"/>
</dbReference>
<dbReference type="Pfam" id="PF01220">
    <property type="entry name" value="DHquinase_II"/>
    <property type="match status" value="1"/>
</dbReference>
<name>A0A6J6UAR5_9ZZZZ</name>
<dbReference type="Gene3D" id="3.40.50.9100">
    <property type="entry name" value="Dehydroquinase, class II"/>
    <property type="match status" value="1"/>
</dbReference>
<dbReference type="GO" id="GO:0003855">
    <property type="term" value="F:3-dehydroquinate dehydratase activity"/>
    <property type="evidence" value="ECO:0007669"/>
    <property type="project" value="UniProtKB-EC"/>
</dbReference>